<name>A0A7S3KXS4_9STRA</name>
<dbReference type="Gene3D" id="1.25.40.10">
    <property type="entry name" value="Tetratricopeptide repeat domain"/>
    <property type="match status" value="1"/>
</dbReference>
<organism evidence="1">
    <name type="scientific">Amphora coffeiformis</name>
    <dbReference type="NCBI Taxonomy" id="265554"/>
    <lineage>
        <taxon>Eukaryota</taxon>
        <taxon>Sar</taxon>
        <taxon>Stramenopiles</taxon>
        <taxon>Ochrophyta</taxon>
        <taxon>Bacillariophyta</taxon>
        <taxon>Bacillariophyceae</taxon>
        <taxon>Bacillariophycidae</taxon>
        <taxon>Thalassiophysales</taxon>
        <taxon>Catenulaceae</taxon>
        <taxon>Amphora</taxon>
    </lineage>
</organism>
<dbReference type="EMBL" id="HBIM01002808">
    <property type="protein sequence ID" value="CAE0404307.1"/>
    <property type="molecule type" value="Transcribed_RNA"/>
</dbReference>
<dbReference type="AlphaFoldDB" id="A0A7S3KXS4"/>
<evidence type="ECO:0000313" key="1">
    <source>
        <dbReference type="EMBL" id="CAE0404307.1"/>
    </source>
</evidence>
<accession>A0A7S3KXS4</accession>
<proteinExistence type="predicted"/>
<dbReference type="InterPro" id="IPR011990">
    <property type="entry name" value="TPR-like_helical_dom_sf"/>
</dbReference>
<reference evidence="1" key="1">
    <citation type="submission" date="2021-01" db="EMBL/GenBank/DDBJ databases">
        <authorList>
            <person name="Corre E."/>
            <person name="Pelletier E."/>
            <person name="Niang G."/>
            <person name="Scheremetjew M."/>
            <person name="Finn R."/>
            <person name="Kale V."/>
            <person name="Holt S."/>
            <person name="Cochrane G."/>
            <person name="Meng A."/>
            <person name="Brown T."/>
            <person name="Cohen L."/>
        </authorList>
    </citation>
    <scope>NUCLEOTIDE SEQUENCE</scope>
    <source>
        <strain evidence="1">CCMP127</strain>
    </source>
</reference>
<protein>
    <recommendedName>
        <fullName evidence="2">KIF-binding protein</fullName>
    </recommendedName>
</protein>
<sequence>MRKTNTAAEMTQFNVNALNEMAIELMRSARPQEAACLLSKAMAQINFDYSTPDTSMTQSGKRARRTSLEASSLLHYTWICPPKHAEQVSPGNTFDFYPIVFSVEALCEEVSPAMFNGILAPVMQCNLAVLYHQTALNDGCSRRLDQAVKLYKAAVKTLRRWADESTAFALFVATANMAHIHSHFHDFQRAKNCFDVAIQIISCVEEECLTEVVLDSVFFHSMSMSIPNLASAA</sequence>
<dbReference type="SUPFAM" id="SSF48452">
    <property type="entry name" value="TPR-like"/>
    <property type="match status" value="1"/>
</dbReference>
<evidence type="ECO:0008006" key="2">
    <source>
        <dbReference type="Google" id="ProtNLM"/>
    </source>
</evidence>
<gene>
    <name evidence="1" type="ORF">ACOF00016_LOCUS2460</name>
</gene>